<evidence type="ECO:0000313" key="3">
    <source>
        <dbReference type="Proteomes" id="UP000193738"/>
    </source>
</evidence>
<dbReference type="InterPro" id="IPR038332">
    <property type="entry name" value="PPE_sf"/>
</dbReference>
<organism evidence="2 3">
    <name type="scientific">Mycobacterium gastri</name>
    <dbReference type="NCBI Taxonomy" id="1777"/>
    <lineage>
        <taxon>Bacteria</taxon>
        <taxon>Bacillati</taxon>
        <taxon>Actinomycetota</taxon>
        <taxon>Actinomycetes</taxon>
        <taxon>Mycobacteriales</taxon>
        <taxon>Mycobacteriaceae</taxon>
        <taxon>Mycobacterium</taxon>
    </lineage>
</organism>
<dbReference type="Proteomes" id="UP000193738">
    <property type="component" value="Unassembled WGS sequence"/>
</dbReference>
<comment type="caution">
    <text evidence="2">The sequence shown here is derived from an EMBL/GenBank/DDBJ whole genome shotgun (WGS) entry which is preliminary data.</text>
</comment>
<dbReference type="AlphaFoldDB" id="A0A1X1VXL0"/>
<dbReference type="InterPro" id="IPR000084">
    <property type="entry name" value="PE-PGRS_N"/>
</dbReference>
<feature type="domain" description="PE" evidence="1">
    <location>
        <begin position="1"/>
        <end position="90"/>
    </location>
</feature>
<reference evidence="2 3" key="1">
    <citation type="submission" date="2016-01" db="EMBL/GenBank/DDBJ databases">
        <title>The new phylogeny of the genus Mycobacterium.</title>
        <authorList>
            <person name="Tarcisio F."/>
            <person name="Conor M."/>
            <person name="Antonella G."/>
            <person name="Elisabetta G."/>
            <person name="Giulia F.S."/>
            <person name="Sara T."/>
            <person name="Anna F."/>
            <person name="Clotilde B."/>
            <person name="Roberto B."/>
            <person name="Veronica D.S."/>
            <person name="Fabio R."/>
            <person name="Monica P."/>
            <person name="Olivier J."/>
            <person name="Enrico T."/>
            <person name="Nicola S."/>
        </authorList>
    </citation>
    <scope>NUCLEOTIDE SEQUENCE [LARGE SCALE GENOMIC DNA]</scope>
    <source>
        <strain evidence="2 3">DSM 43505</strain>
    </source>
</reference>
<feature type="non-terminal residue" evidence="2">
    <location>
        <position position="111"/>
    </location>
</feature>
<keyword evidence="3" id="KW-1185">Reference proteome</keyword>
<evidence type="ECO:0000313" key="2">
    <source>
        <dbReference type="EMBL" id="ORV74455.1"/>
    </source>
</evidence>
<sequence>MIAAPEAIAAAATDLAGIGSAIGAANAAAAANTEVVLVAGADEVSAAIAVLFGAHGQAYQALSAQAAAFHAQFVQALTAGAGSYASAEAASAASITSPLLNAINAPFLALT</sequence>
<protein>
    <submittedName>
        <fullName evidence="2">PE-PGRS family protein</fullName>
    </submittedName>
</protein>
<gene>
    <name evidence="2" type="ORF">AWC07_25170</name>
</gene>
<accession>A0A1X1VXL0</accession>
<proteinExistence type="predicted"/>
<dbReference type="Pfam" id="PF00934">
    <property type="entry name" value="PE"/>
    <property type="match status" value="1"/>
</dbReference>
<dbReference type="Gene3D" id="1.10.287.850">
    <property type="entry name" value="HP0062-like domain"/>
    <property type="match status" value="1"/>
</dbReference>
<evidence type="ECO:0000259" key="1">
    <source>
        <dbReference type="Pfam" id="PF00934"/>
    </source>
</evidence>
<dbReference type="SUPFAM" id="SSF140459">
    <property type="entry name" value="PE/PPE dimer-like"/>
    <property type="match status" value="1"/>
</dbReference>
<name>A0A1X1VXL0_MYCGS</name>
<dbReference type="EMBL" id="LQOX01000059">
    <property type="protein sequence ID" value="ORV74455.1"/>
    <property type="molecule type" value="Genomic_DNA"/>
</dbReference>